<proteinExistence type="predicted"/>
<dbReference type="CDD" id="cd10979">
    <property type="entry name" value="CE4_PuuE_like"/>
    <property type="match status" value="1"/>
</dbReference>
<dbReference type="AlphaFoldDB" id="A0A7S6UFR9"/>
<dbReference type="GO" id="GO:0005975">
    <property type="term" value="P:carbohydrate metabolic process"/>
    <property type="evidence" value="ECO:0007669"/>
    <property type="project" value="InterPro"/>
</dbReference>
<dbReference type="InterPro" id="IPR002509">
    <property type="entry name" value="NODB_dom"/>
</dbReference>
<name>A0A7S6UFR9_9GAMM</name>
<organism evidence="2 3">
    <name type="scientific">Novilysobacter ciconiae</name>
    <dbReference type="NCBI Taxonomy" id="2781022"/>
    <lineage>
        <taxon>Bacteria</taxon>
        <taxon>Pseudomonadati</taxon>
        <taxon>Pseudomonadota</taxon>
        <taxon>Gammaproteobacteria</taxon>
        <taxon>Lysobacterales</taxon>
        <taxon>Lysobacteraceae</taxon>
        <taxon>Novilysobacter</taxon>
    </lineage>
</organism>
<feature type="domain" description="NodB homology" evidence="1">
    <location>
        <begin position="74"/>
        <end position="319"/>
    </location>
</feature>
<dbReference type="GO" id="GO:0016810">
    <property type="term" value="F:hydrolase activity, acting on carbon-nitrogen (but not peptide) bonds"/>
    <property type="evidence" value="ECO:0007669"/>
    <property type="project" value="InterPro"/>
</dbReference>
<dbReference type="PANTHER" id="PTHR43123">
    <property type="entry name" value="POLYSACCHARIDE DEACETYLASE-RELATED"/>
    <property type="match status" value="1"/>
</dbReference>
<evidence type="ECO:0000313" key="2">
    <source>
        <dbReference type="EMBL" id="QOW19461.1"/>
    </source>
</evidence>
<evidence type="ECO:0000313" key="3">
    <source>
        <dbReference type="Proteomes" id="UP000594059"/>
    </source>
</evidence>
<protein>
    <submittedName>
        <fullName evidence="2">Polysaccharide deacetylase family protein</fullName>
    </submittedName>
</protein>
<dbReference type="RefSeq" id="WP_193985033.1">
    <property type="nucleotide sequence ID" value="NZ_CP063656.1"/>
</dbReference>
<reference evidence="2 3" key="1">
    <citation type="submission" date="2020-10" db="EMBL/GenBank/DDBJ databases">
        <title>complete genome sequencing of Lysobacter sp. H21R20.</title>
        <authorList>
            <person name="Bae J.-W."/>
            <person name="Lee S.-Y."/>
        </authorList>
    </citation>
    <scope>NUCLEOTIDE SEQUENCE [LARGE SCALE GENOMIC DNA]</scope>
    <source>
        <strain evidence="2 3">H21R20</strain>
    </source>
</reference>
<dbReference type="EMBL" id="CP063656">
    <property type="protein sequence ID" value="QOW19461.1"/>
    <property type="molecule type" value="Genomic_DNA"/>
</dbReference>
<dbReference type="PANTHER" id="PTHR43123:SF4">
    <property type="entry name" value="POLYSACCHARIDE DEACETYLASE"/>
    <property type="match status" value="1"/>
</dbReference>
<dbReference type="InterPro" id="IPR011330">
    <property type="entry name" value="Glyco_hydro/deAcase_b/a-brl"/>
</dbReference>
<sequence length="319" mass="35687">MSLGPDYLQYPNRRHGMDHDRYAWSMLADRSPVAWPDGKPLALWLNLSLEHFPLNPAGEGFKAPGSMTMPYPDLRHYTLRDYGNRVGVFRVLDALKQRNLTASVAVNGELAERYPALLRRVQAAGFELLGHGWNMDCVHYGGLDETREREWIQRSLAALAPYAGAPIRGWLSPARSQSHRTPELLREAGIEWCADWVNDELPYAFHTDHGPLSILPLSLELEDRFIVGDNLHSESQYADQVIDACEFLLAEARDTGHGRMLALNIHPWVMGQPHRIKHLERVFAHLASRADSIWNAPPSAILAAASPNATEAANASHAS</sequence>
<gene>
    <name evidence="2" type="ORF">INQ41_12775</name>
</gene>
<dbReference type="PROSITE" id="PS51677">
    <property type="entry name" value="NODB"/>
    <property type="match status" value="1"/>
</dbReference>
<dbReference type="Pfam" id="PF01522">
    <property type="entry name" value="Polysacc_deac_1"/>
    <property type="match status" value="1"/>
</dbReference>
<accession>A0A7S6UFR9</accession>
<dbReference type="KEGG" id="lcic:INQ41_12775"/>
<keyword evidence="3" id="KW-1185">Reference proteome</keyword>
<dbReference type="Proteomes" id="UP000594059">
    <property type="component" value="Chromosome"/>
</dbReference>
<dbReference type="SUPFAM" id="SSF88713">
    <property type="entry name" value="Glycoside hydrolase/deacetylase"/>
    <property type="match status" value="1"/>
</dbReference>
<dbReference type="Gene3D" id="3.20.20.370">
    <property type="entry name" value="Glycoside hydrolase/deacetylase"/>
    <property type="match status" value="1"/>
</dbReference>
<evidence type="ECO:0000259" key="1">
    <source>
        <dbReference type="PROSITE" id="PS51677"/>
    </source>
</evidence>